<proteinExistence type="predicted"/>
<comment type="caution">
    <text evidence="2">The sequence shown here is derived from an EMBL/GenBank/DDBJ whole genome shotgun (WGS) entry which is preliminary data.</text>
</comment>
<feature type="region of interest" description="Disordered" evidence="1">
    <location>
        <begin position="1"/>
        <end position="68"/>
    </location>
</feature>
<evidence type="ECO:0000256" key="1">
    <source>
        <dbReference type="SAM" id="MobiDB-lite"/>
    </source>
</evidence>
<accession>A0A133U5D2</accession>
<feature type="compositionally biased region" description="Basic and acidic residues" evidence="1">
    <location>
        <begin position="1"/>
        <end position="24"/>
    </location>
</feature>
<dbReference type="Proteomes" id="UP000070184">
    <property type="component" value="Unassembled WGS sequence"/>
</dbReference>
<dbReference type="AlphaFoldDB" id="A0A133U5D2"/>
<evidence type="ECO:0000313" key="3">
    <source>
        <dbReference type="Proteomes" id="UP000070184"/>
    </source>
</evidence>
<evidence type="ECO:0000313" key="2">
    <source>
        <dbReference type="EMBL" id="KXA89400.1"/>
    </source>
</evidence>
<sequence length="68" mass="7869">MVSQEELDRVAERDAEKFADKMEKSQNPVPKFRPVLRDGRLGPFPGLPFWHRGERGRNPRATSIHDVL</sequence>
<protein>
    <submittedName>
        <fullName evidence="2">Uncharacterized protein</fullName>
    </submittedName>
</protein>
<dbReference type="EMBL" id="LHXK01000038">
    <property type="protein sequence ID" value="KXA89400.1"/>
    <property type="molecule type" value="Genomic_DNA"/>
</dbReference>
<organism evidence="2 3">
    <name type="scientific">candidate division MSBL1 archaeon SCGC-AAA259B11</name>
    <dbReference type="NCBI Taxonomy" id="1698260"/>
    <lineage>
        <taxon>Archaea</taxon>
        <taxon>Methanobacteriati</taxon>
        <taxon>Methanobacteriota</taxon>
        <taxon>candidate division MSBL1</taxon>
    </lineage>
</organism>
<gene>
    <name evidence="2" type="ORF">AKJ61_02975</name>
</gene>
<keyword evidence="3" id="KW-1185">Reference proteome</keyword>
<name>A0A133U5D2_9EURY</name>
<reference evidence="2 3" key="1">
    <citation type="journal article" date="2016" name="Sci. Rep.">
        <title>Metabolic traits of an uncultured archaeal lineage -MSBL1- from brine pools of the Red Sea.</title>
        <authorList>
            <person name="Mwirichia R."/>
            <person name="Alam I."/>
            <person name="Rashid M."/>
            <person name="Vinu M."/>
            <person name="Ba-Alawi W."/>
            <person name="Anthony Kamau A."/>
            <person name="Kamanda Ngugi D."/>
            <person name="Goker M."/>
            <person name="Klenk H.P."/>
            <person name="Bajic V."/>
            <person name="Stingl U."/>
        </authorList>
    </citation>
    <scope>NUCLEOTIDE SEQUENCE [LARGE SCALE GENOMIC DNA]</scope>
    <source>
        <strain evidence="2">SCGC-AAA259B11</strain>
    </source>
</reference>